<dbReference type="Proteomes" id="UP000298416">
    <property type="component" value="Unassembled WGS sequence"/>
</dbReference>
<dbReference type="CDD" id="cd19821">
    <property type="entry name" value="Bbox1_BBX-like"/>
    <property type="match status" value="1"/>
</dbReference>
<dbReference type="InterPro" id="IPR010402">
    <property type="entry name" value="CCT_domain"/>
</dbReference>
<evidence type="ECO:0000259" key="10">
    <source>
        <dbReference type="PROSITE" id="PS50119"/>
    </source>
</evidence>
<feature type="domain" description="B box-type" evidence="10">
    <location>
        <begin position="1"/>
        <end position="47"/>
    </location>
</feature>
<evidence type="ECO:0000256" key="3">
    <source>
        <dbReference type="ARBA" id="ARBA00022723"/>
    </source>
</evidence>
<keyword evidence="13" id="KW-1185">Reference proteome</keyword>
<reference evidence="12" key="2">
    <citation type="submission" date="2020-08" db="EMBL/GenBank/DDBJ databases">
        <title>Plant Genome Project.</title>
        <authorList>
            <person name="Zhang R.-G."/>
        </authorList>
    </citation>
    <scope>NUCLEOTIDE SEQUENCE</scope>
    <source>
        <strain evidence="12">Huo1</strain>
        <tissue evidence="12">Leaf</tissue>
    </source>
</reference>
<evidence type="ECO:0000256" key="8">
    <source>
        <dbReference type="PROSITE-ProRule" id="PRU00024"/>
    </source>
</evidence>
<feature type="domain" description="CCT" evidence="11">
    <location>
        <begin position="341"/>
        <end position="383"/>
    </location>
</feature>
<reference evidence="12" key="1">
    <citation type="submission" date="2018-01" db="EMBL/GenBank/DDBJ databases">
        <authorList>
            <person name="Mao J.F."/>
        </authorList>
    </citation>
    <scope>NUCLEOTIDE SEQUENCE</scope>
    <source>
        <strain evidence="12">Huo1</strain>
        <tissue evidence="12">Leaf</tissue>
    </source>
</reference>
<evidence type="ECO:0008006" key="14">
    <source>
        <dbReference type="Google" id="ProtNLM"/>
    </source>
</evidence>
<evidence type="ECO:0000256" key="9">
    <source>
        <dbReference type="PROSITE-ProRule" id="PRU00357"/>
    </source>
</evidence>
<dbReference type="InterPro" id="IPR000315">
    <property type="entry name" value="Znf_B-box"/>
</dbReference>
<keyword evidence="7 9" id="KW-0539">Nucleus</keyword>
<dbReference type="AlphaFoldDB" id="A0A8X8WFW2"/>
<dbReference type="PROSITE" id="PS50119">
    <property type="entry name" value="ZF_BBOX"/>
    <property type="match status" value="1"/>
</dbReference>
<evidence type="ECO:0000259" key="11">
    <source>
        <dbReference type="PROSITE" id="PS51017"/>
    </source>
</evidence>
<keyword evidence="5 8" id="KW-0863">Zinc-finger</keyword>
<dbReference type="SMART" id="SM00336">
    <property type="entry name" value="BBOX"/>
    <property type="match status" value="1"/>
</dbReference>
<evidence type="ECO:0000256" key="4">
    <source>
        <dbReference type="ARBA" id="ARBA00022737"/>
    </source>
</evidence>
<evidence type="ECO:0000256" key="5">
    <source>
        <dbReference type="ARBA" id="ARBA00022771"/>
    </source>
</evidence>
<keyword evidence="4" id="KW-0677">Repeat</keyword>
<comment type="similarity">
    <text evidence="2">Belongs to the CONSTANS family.</text>
</comment>
<gene>
    <name evidence="12" type="ORF">SASPL_144759</name>
</gene>
<organism evidence="12">
    <name type="scientific">Salvia splendens</name>
    <name type="common">Scarlet sage</name>
    <dbReference type="NCBI Taxonomy" id="180675"/>
    <lineage>
        <taxon>Eukaryota</taxon>
        <taxon>Viridiplantae</taxon>
        <taxon>Streptophyta</taxon>
        <taxon>Embryophyta</taxon>
        <taxon>Tracheophyta</taxon>
        <taxon>Spermatophyta</taxon>
        <taxon>Magnoliopsida</taxon>
        <taxon>eudicotyledons</taxon>
        <taxon>Gunneridae</taxon>
        <taxon>Pentapetalae</taxon>
        <taxon>asterids</taxon>
        <taxon>lamiids</taxon>
        <taxon>Lamiales</taxon>
        <taxon>Lamiaceae</taxon>
        <taxon>Nepetoideae</taxon>
        <taxon>Mentheae</taxon>
        <taxon>Salviinae</taxon>
        <taxon>Salvia</taxon>
        <taxon>Salvia subgen. Calosphace</taxon>
        <taxon>core Calosphace</taxon>
    </lineage>
</organism>
<evidence type="ECO:0000313" key="13">
    <source>
        <dbReference type="Proteomes" id="UP000298416"/>
    </source>
</evidence>
<dbReference type="GO" id="GO:0006355">
    <property type="term" value="P:regulation of DNA-templated transcription"/>
    <property type="evidence" value="ECO:0007669"/>
    <property type="project" value="UniProtKB-ARBA"/>
</dbReference>
<proteinExistence type="inferred from homology"/>
<comment type="subcellular location">
    <subcellularLocation>
        <location evidence="1 9">Nucleus</location>
    </subcellularLocation>
</comment>
<comment type="caution">
    <text evidence="12">The sequence shown here is derived from an EMBL/GenBank/DDBJ whole genome shotgun (WGS) entry which is preliminary data.</text>
</comment>
<keyword evidence="3" id="KW-0479">Metal-binding</keyword>
<evidence type="ECO:0000313" key="12">
    <source>
        <dbReference type="EMBL" id="KAG6394178.1"/>
    </source>
</evidence>
<dbReference type="InterPro" id="IPR049808">
    <property type="entry name" value="CONSTANS-like_Bbox1"/>
</dbReference>
<sequence>MGRLCDFCGEQRSIIHCRSDAACLCLSCDRNVHSANALSKRHLRTLLCERCHSQPAITRCIQESTSLCQDCNWSGHAAVPASDVEHKREMINLYSGCPSAADFSRIWSFFSVDKSISNPEPDPMRLEEREESPSRCELSHADCCTEDTGMEIIAPDAVQFDGKGPLDSLNLKVRFPCIHALLAVAEASPPKKDPGPTQEAPSQNFYISDTELSLDDYEALFDESRDETQQFFDNGGADSFYGMRDMYDNECNVKGVTAKASSSKVGTLKQDCSNQLSVESMTSCKSDSNDCVPRPAQSTHSISFSGQTTKCNIGDLPENGGFSSVMMEEHQYDVQFSSAVRDDAVLRYKEKRKSRKFDKKIRYASRKERADVRKRVKGRFVKAGDPYDYDPLDLIKSQ</sequence>
<name>A0A8X8WFW2_SALSN</name>
<dbReference type="Pfam" id="PF06203">
    <property type="entry name" value="CCT"/>
    <property type="match status" value="1"/>
</dbReference>
<dbReference type="PROSITE" id="PS51017">
    <property type="entry name" value="CCT"/>
    <property type="match status" value="1"/>
</dbReference>
<dbReference type="GO" id="GO:0005634">
    <property type="term" value="C:nucleus"/>
    <property type="evidence" value="ECO:0007669"/>
    <property type="project" value="UniProtKB-SubCell"/>
</dbReference>
<evidence type="ECO:0000256" key="7">
    <source>
        <dbReference type="ARBA" id="ARBA00023242"/>
    </source>
</evidence>
<keyword evidence="6" id="KW-0862">Zinc</keyword>
<dbReference type="PANTHER" id="PTHR31717">
    <property type="entry name" value="ZINC FINGER PROTEIN CONSTANS-LIKE 10"/>
    <property type="match status" value="1"/>
</dbReference>
<dbReference type="EMBL" id="PNBA02000017">
    <property type="protein sequence ID" value="KAG6394178.1"/>
    <property type="molecule type" value="Genomic_DNA"/>
</dbReference>
<accession>A0A8X8WFW2</accession>
<dbReference type="GO" id="GO:0008270">
    <property type="term" value="F:zinc ion binding"/>
    <property type="evidence" value="ECO:0007669"/>
    <property type="project" value="UniProtKB-KW"/>
</dbReference>
<dbReference type="PANTHER" id="PTHR31717:SF138">
    <property type="entry name" value="CONSTANS-LIKE PROTEIN DAYS TO HEADING ON CHROMOSOME 2"/>
    <property type="match status" value="1"/>
</dbReference>
<evidence type="ECO:0000256" key="1">
    <source>
        <dbReference type="ARBA" id="ARBA00004123"/>
    </source>
</evidence>
<evidence type="ECO:0000256" key="2">
    <source>
        <dbReference type="ARBA" id="ARBA00010024"/>
    </source>
</evidence>
<evidence type="ECO:0000256" key="6">
    <source>
        <dbReference type="ARBA" id="ARBA00022833"/>
    </source>
</evidence>
<protein>
    <recommendedName>
        <fullName evidence="14">Zinc finger protein CONSTANS</fullName>
    </recommendedName>
</protein>